<feature type="compositionally biased region" description="Polar residues" evidence="1">
    <location>
        <begin position="10"/>
        <end position="19"/>
    </location>
</feature>
<feature type="compositionally biased region" description="Basic and acidic residues" evidence="1">
    <location>
        <begin position="335"/>
        <end position="347"/>
    </location>
</feature>
<feature type="compositionally biased region" description="Basic and acidic residues" evidence="1">
    <location>
        <begin position="184"/>
        <end position="194"/>
    </location>
</feature>
<dbReference type="EMBL" id="JABXBU010000012">
    <property type="protein sequence ID" value="KAF8789077.1"/>
    <property type="molecule type" value="Genomic_DNA"/>
</dbReference>
<feature type="region of interest" description="Disordered" evidence="1">
    <location>
        <begin position="211"/>
        <end position="305"/>
    </location>
</feature>
<feature type="compositionally biased region" description="Basic and acidic residues" evidence="1">
    <location>
        <begin position="95"/>
        <end position="106"/>
    </location>
</feature>
<organism evidence="2 3">
    <name type="scientific">Argiope bruennichi</name>
    <name type="common">Wasp spider</name>
    <name type="synonym">Aranea bruennichi</name>
    <dbReference type="NCBI Taxonomy" id="94029"/>
    <lineage>
        <taxon>Eukaryota</taxon>
        <taxon>Metazoa</taxon>
        <taxon>Ecdysozoa</taxon>
        <taxon>Arthropoda</taxon>
        <taxon>Chelicerata</taxon>
        <taxon>Arachnida</taxon>
        <taxon>Araneae</taxon>
        <taxon>Araneomorphae</taxon>
        <taxon>Entelegynae</taxon>
        <taxon>Araneoidea</taxon>
        <taxon>Araneidae</taxon>
        <taxon>Argiope</taxon>
    </lineage>
</organism>
<feature type="region of interest" description="Disordered" evidence="1">
    <location>
        <begin position="325"/>
        <end position="347"/>
    </location>
</feature>
<comment type="caution">
    <text evidence="2">The sequence shown here is derived from an EMBL/GenBank/DDBJ whole genome shotgun (WGS) entry which is preliminary data.</text>
</comment>
<dbReference type="Proteomes" id="UP000807504">
    <property type="component" value="Unassembled WGS sequence"/>
</dbReference>
<reference evidence="2" key="1">
    <citation type="journal article" date="2020" name="bioRxiv">
        <title>Chromosome-level reference genome of the European wasp spider Argiope bruennichi: a resource for studies on range expansion and evolutionary adaptation.</title>
        <authorList>
            <person name="Sheffer M.M."/>
            <person name="Hoppe A."/>
            <person name="Krehenwinkel H."/>
            <person name="Uhl G."/>
            <person name="Kuss A.W."/>
            <person name="Jensen L."/>
            <person name="Jensen C."/>
            <person name="Gillespie R.G."/>
            <person name="Hoff K.J."/>
            <person name="Prost S."/>
        </authorList>
    </citation>
    <scope>NUCLEOTIDE SEQUENCE</scope>
</reference>
<sequence>MEKSERGSDSPESYESSDAQVGEEIAEKKPQQQQVPQSQMQDEQMLAEIAKETKNETSESLTGSHEKEQILQSKIEQDEESKQSVSEEPAKSAGMKHESLSRDCEKQSTVQATTQIQKVEATKGPSEPSGAMNCRLTIAAIVARVMKELPAERIPESSVILTWMEEQNVLESDRGLEPGSESQPSKESEQESPVREAQQAMELVLEEAAICFSGQEPMEEADDPSGTISCRPTIEDIVERGSDVPVERTTESSKMAQKTTVSERSEEIRARVEEEQNVLESDRGLEPGSESQPSEESEQVSPVREAQQVLELVLEEAAICYMKQEPMEEAEDIEDPQKYAFRDKDLD</sequence>
<feature type="region of interest" description="Disordered" evidence="1">
    <location>
        <begin position="170"/>
        <end position="198"/>
    </location>
</feature>
<evidence type="ECO:0000313" key="3">
    <source>
        <dbReference type="Proteomes" id="UP000807504"/>
    </source>
</evidence>
<feature type="compositionally biased region" description="Low complexity" evidence="1">
    <location>
        <begin position="31"/>
        <end position="44"/>
    </location>
</feature>
<evidence type="ECO:0000256" key="1">
    <source>
        <dbReference type="SAM" id="MobiDB-lite"/>
    </source>
</evidence>
<feature type="compositionally biased region" description="Basic and acidic residues" evidence="1">
    <location>
        <begin position="261"/>
        <end position="285"/>
    </location>
</feature>
<name>A0A8T0FCR8_ARGBR</name>
<dbReference type="AlphaFoldDB" id="A0A8T0FCR8"/>
<gene>
    <name evidence="2" type="ORF">HNY73_007051</name>
</gene>
<evidence type="ECO:0000313" key="2">
    <source>
        <dbReference type="EMBL" id="KAF8789077.1"/>
    </source>
</evidence>
<accession>A0A8T0FCR8</accession>
<feature type="compositionally biased region" description="Polar residues" evidence="1">
    <location>
        <begin position="107"/>
        <end position="117"/>
    </location>
</feature>
<feature type="compositionally biased region" description="Basic and acidic residues" evidence="1">
    <location>
        <begin position="233"/>
        <end position="251"/>
    </location>
</feature>
<reference evidence="2" key="2">
    <citation type="submission" date="2020-06" db="EMBL/GenBank/DDBJ databases">
        <authorList>
            <person name="Sheffer M."/>
        </authorList>
    </citation>
    <scope>NUCLEOTIDE SEQUENCE</scope>
</reference>
<protein>
    <submittedName>
        <fullName evidence="2">Uncharacterized protein</fullName>
    </submittedName>
</protein>
<keyword evidence="3" id="KW-1185">Reference proteome</keyword>
<proteinExistence type="predicted"/>
<feature type="region of interest" description="Disordered" evidence="1">
    <location>
        <begin position="1"/>
        <end position="132"/>
    </location>
</feature>